<dbReference type="Proteomes" id="UP000095287">
    <property type="component" value="Unplaced"/>
</dbReference>
<proteinExistence type="predicted"/>
<name>A0A1I8AJJ4_9BILA</name>
<evidence type="ECO:0000313" key="2">
    <source>
        <dbReference type="WBParaSite" id="L893_g6116.t1"/>
    </source>
</evidence>
<dbReference type="AlphaFoldDB" id="A0A1I8AJJ4"/>
<organism evidence="1 2">
    <name type="scientific">Steinernema glaseri</name>
    <dbReference type="NCBI Taxonomy" id="37863"/>
    <lineage>
        <taxon>Eukaryota</taxon>
        <taxon>Metazoa</taxon>
        <taxon>Ecdysozoa</taxon>
        <taxon>Nematoda</taxon>
        <taxon>Chromadorea</taxon>
        <taxon>Rhabditida</taxon>
        <taxon>Tylenchina</taxon>
        <taxon>Panagrolaimomorpha</taxon>
        <taxon>Strongyloidoidea</taxon>
        <taxon>Steinernematidae</taxon>
        <taxon>Steinernema</taxon>
    </lineage>
</organism>
<dbReference type="WBParaSite" id="L893_g6116.t1">
    <property type="protein sequence ID" value="L893_g6116.t1"/>
    <property type="gene ID" value="L893_g6116"/>
</dbReference>
<keyword evidence="1" id="KW-1185">Reference proteome</keyword>
<protein>
    <submittedName>
        <fullName evidence="2">Uncharacterized protein</fullName>
    </submittedName>
</protein>
<accession>A0A1I8AJJ4</accession>
<reference evidence="2" key="1">
    <citation type="submission" date="2016-11" db="UniProtKB">
        <authorList>
            <consortium name="WormBaseParasite"/>
        </authorList>
    </citation>
    <scope>IDENTIFICATION</scope>
</reference>
<evidence type="ECO:0000313" key="1">
    <source>
        <dbReference type="Proteomes" id="UP000095287"/>
    </source>
</evidence>
<sequence length="183" mass="19811">MEGKQAVCGATQEAGEARKCVNSDEEHARSSCSPEIEGSTASSCIKVGHQGSIPLDHPPSPFYGLLHSTSAATAIERSRAQINFRAIMNYSALDHNIRLLRPGGMTHDGSSILLRWGVDTGERGALSSQGEEDDEGVAREGRLDEVTWTWNVSGADLFVCEGRRWTAMQIGLEGHVRTKSVNM</sequence>